<evidence type="ECO:0000313" key="1">
    <source>
        <dbReference type="EMBL" id="CAD8200492.1"/>
    </source>
</evidence>
<name>A0A8S1XJ72_PAROT</name>
<dbReference type="EMBL" id="CAJJDP010000122">
    <property type="protein sequence ID" value="CAD8200492.1"/>
    <property type="molecule type" value="Genomic_DNA"/>
</dbReference>
<evidence type="ECO:0000313" key="2">
    <source>
        <dbReference type="Proteomes" id="UP000683925"/>
    </source>
</evidence>
<comment type="caution">
    <text evidence="1">The sequence shown here is derived from an EMBL/GenBank/DDBJ whole genome shotgun (WGS) entry which is preliminary data.</text>
</comment>
<dbReference type="AlphaFoldDB" id="A0A8S1XJ72"/>
<gene>
    <name evidence="1" type="ORF">POCTA_138.1.T1220030</name>
</gene>
<accession>A0A8S1XJ72</accession>
<dbReference type="Proteomes" id="UP000683925">
    <property type="component" value="Unassembled WGS sequence"/>
</dbReference>
<sequence length="83" mass="9552">MQSQLASPFKIINQRVCSNPLAIDTSGGPDNNIQQDLHFRGDQKFINIWKTIVKQEIAHQLHEEYAKQMSEISSDIIIFQKII</sequence>
<organism evidence="1 2">
    <name type="scientific">Paramecium octaurelia</name>
    <dbReference type="NCBI Taxonomy" id="43137"/>
    <lineage>
        <taxon>Eukaryota</taxon>
        <taxon>Sar</taxon>
        <taxon>Alveolata</taxon>
        <taxon>Ciliophora</taxon>
        <taxon>Intramacronucleata</taxon>
        <taxon>Oligohymenophorea</taxon>
        <taxon>Peniculida</taxon>
        <taxon>Parameciidae</taxon>
        <taxon>Paramecium</taxon>
    </lineage>
</organism>
<reference evidence="1" key="1">
    <citation type="submission" date="2021-01" db="EMBL/GenBank/DDBJ databases">
        <authorList>
            <consortium name="Genoscope - CEA"/>
            <person name="William W."/>
        </authorList>
    </citation>
    <scope>NUCLEOTIDE SEQUENCE</scope>
</reference>
<keyword evidence="2" id="KW-1185">Reference proteome</keyword>
<protein>
    <submittedName>
        <fullName evidence="1">Uncharacterized protein</fullName>
    </submittedName>
</protein>
<proteinExistence type="predicted"/>